<comment type="subcellular location">
    <subcellularLocation>
        <location evidence="1">Cell membrane</location>
    </subcellularLocation>
</comment>
<dbReference type="GO" id="GO:0005886">
    <property type="term" value="C:plasma membrane"/>
    <property type="evidence" value="ECO:0007669"/>
    <property type="project" value="UniProtKB-SubCell"/>
</dbReference>
<evidence type="ECO:0000256" key="6">
    <source>
        <dbReference type="ARBA" id="ARBA00023157"/>
    </source>
</evidence>
<dbReference type="InterPro" id="IPR052051">
    <property type="entry name" value="TCR_complex_component"/>
</dbReference>
<dbReference type="InParanoid" id="A0A674JZ40"/>
<evidence type="ECO:0000313" key="10">
    <source>
        <dbReference type="Ensembl" id="ENSTMTP00000025908.1"/>
    </source>
</evidence>
<evidence type="ECO:0000256" key="1">
    <source>
        <dbReference type="ARBA" id="ARBA00004236"/>
    </source>
</evidence>
<keyword evidence="3" id="KW-0732">Signal</keyword>
<dbReference type="Gene3D" id="2.60.40.10">
    <property type="entry name" value="Immunoglobulins"/>
    <property type="match status" value="1"/>
</dbReference>
<dbReference type="PANTHER" id="PTHR19433:SF111">
    <property type="entry name" value="T CELL RECEPTOR ALPHA VARIABLE 4"/>
    <property type="match status" value="1"/>
</dbReference>
<dbReference type="PANTHER" id="PTHR19433">
    <property type="entry name" value="T-CELL RECEPTOR ALPHA CHAIN V REGION-RELATED"/>
    <property type="match status" value="1"/>
</dbReference>
<keyword evidence="6" id="KW-1015">Disulfide bond</keyword>
<dbReference type="SMART" id="SM00406">
    <property type="entry name" value="IGv"/>
    <property type="match status" value="1"/>
</dbReference>
<dbReference type="InterPro" id="IPR007110">
    <property type="entry name" value="Ig-like_dom"/>
</dbReference>
<evidence type="ECO:0000256" key="2">
    <source>
        <dbReference type="ARBA" id="ARBA00022475"/>
    </source>
</evidence>
<evidence type="ECO:0000313" key="11">
    <source>
        <dbReference type="Proteomes" id="UP000472274"/>
    </source>
</evidence>
<dbReference type="InterPro" id="IPR013106">
    <property type="entry name" value="Ig_V-set"/>
</dbReference>
<dbReference type="Pfam" id="PF07686">
    <property type="entry name" value="V-set"/>
    <property type="match status" value="1"/>
</dbReference>
<dbReference type="GO" id="GO:0009617">
    <property type="term" value="P:response to bacterium"/>
    <property type="evidence" value="ECO:0007669"/>
    <property type="project" value="TreeGrafter"/>
</dbReference>
<feature type="domain" description="Ig-like" evidence="9">
    <location>
        <begin position="9"/>
        <end position="105"/>
    </location>
</feature>
<evidence type="ECO:0000259" key="9">
    <source>
        <dbReference type="PROSITE" id="PS50835"/>
    </source>
</evidence>
<dbReference type="Proteomes" id="UP000472274">
    <property type="component" value="Unplaced"/>
</dbReference>
<organism evidence="10 11">
    <name type="scientific">Terrapene triunguis</name>
    <name type="common">Three-toed box turtle</name>
    <dbReference type="NCBI Taxonomy" id="2587831"/>
    <lineage>
        <taxon>Eukaryota</taxon>
        <taxon>Metazoa</taxon>
        <taxon>Chordata</taxon>
        <taxon>Craniata</taxon>
        <taxon>Vertebrata</taxon>
        <taxon>Euteleostomi</taxon>
        <taxon>Archelosauria</taxon>
        <taxon>Testudinata</taxon>
        <taxon>Testudines</taxon>
        <taxon>Cryptodira</taxon>
        <taxon>Durocryptodira</taxon>
        <taxon>Testudinoidea</taxon>
        <taxon>Emydidae</taxon>
        <taxon>Terrapene</taxon>
    </lineage>
</organism>
<accession>A0A674JZ40</accession>
<keyword evidence="5" id="KW-0472">Membrane</keyword>
<keyword evidence="2" id="KW-1003">Cell membrane</keyword>
<dbReference type="PROSITE" id="PS50835">
    <property type="entry name" value="IG_LIKE"/>
    <property type="match status" value="1"/>
</dbReference>
<reference evidence="10" key="2">
    <citation type="submission" date="2025-09" db="UniProtKB">
        <authorList>
            <consortium name="Ensembl"/>
        </authorList>
    </citation>
    <scope>IDENTIFICATION</scope>
</reference>
<proteinExistence type="predicted"/>
<evidence type="ECO:0000256" key="3">
    <source>
        <dbReference type="ARBA" id="ARBA00022729"/>
    </source>
</evidence>
<feature type="region of interest" description="Disordered" evidence="8">
    <location>
        <begin position="56"/>
        <end position="76"/>
    </location>
</feature>
<keyword evidence="7" id="KW-0325">Glycoprotein</keyword>
<dbReference type="SUPFAM" id="SSF48726">
    <property type="entry name" value="Immunoglobulin"/>
    <property type="match status" value="1"/>
</dbReference>
<evidence type="ECO:0000256" key="5">
    <source>
        <dbReference type="ARBA" id="ARBA00023136"/>
    </source>
</evidence>
<reference evidence="10" key="1">
    <citation type="submission" date="2025-08" db="UniProtKB">
        <authorList>
            <consortium name="Ensembl"/>
        </authorList>
    </citation>
    <scope>IDENTIFICATION</scope>
</reference>
<name>A0A674JZ40_9SAUR</name>
<dbReference type="InterPro" id="IPR013783">
    <property type="entry name" value="Ig-like_fold"/>
</dbReference>
<keyword evidence="11" id="KW-1185">Reference proteome</keyword>
<dbReference type="GeneTree" id="ENSGT00940000162998"/>
<evidence type="ECO:0000256" key="8">
    <source>
        <dbReference type="SAM" id="MobiDB-lite"/>
    </source>
</evidence>
<evidence type="ECO:0000256" key="7">
    <source>
        <dbReference type="ARBA" id="ARBA00023180"/>
    </source>
</evidence>
<keyword evidence="4" id="KW-0391">Immunity</keyword>
<dbReference type="Ensembl" id="ENSTMTT00000026842.1">
    <property type="protein sequence ID" value="ENSTMTP00000025908.1"/>
    <property type="gene ID" value="ENSTMTG00000018934.1"/>
</dbReference>
<evidence type="ECO:0000256" key="4">
    <source>
        <dbReference type="ARBA" id="ARBA00022859"/>
    </source>
</evidence>
<protein>
    <recommendedName>
        <fullName evidence="9">Ig-like domain-containing protein</fullName>
    </recommendedName>
</protein>
<dbReference type="InterPro" id="IPR036179">
    <property type="entry name" value="Ig-like_dom_sf"/>
</dbReference>
<dbReference type="GO" id="GO:0002376">
    <property type="term" value="P:immune system process"/>
    <property type="evidence" value="ECO:0007669"/>
    <property type="project" value="UniProtKB-KW"/>
</dbReference>
<sequence>PRTVSTRLPFLTDIKQPVTAETSERSELNLTCAHPSVTDEWIFWYRQFPRQGPHFIAKGYSKTSPSTEPEGALHISEDRKSSSLSLRRARLADAAVYYCALRDTV</sequence>
<dbReference type="AlphaFoldDB" id="A0A674JZ40"/>